<sequence length="191" mass="20731">MKKVFFILVVSLLLSVGVFADDTVKIDAIMKPGNMGIYAGIGTGVFWGALDFSGGFEAIFSQYDIGDSLPITFGVAVRGGIFSWKETWVLGDYYYTYLGGGVFATAHLGFTKDSVPENLQFLANTDFYVGLGPQFYSYSYGYSSSKVSNFIIGFGSTGGINYFLTDNFAINLEGGYYGYYGGGIIGVLFKF</sequence>
<keyword evidence="3" id="KW-1185">Reference proteome</keyword>
<reference evidence="2 3" key="1">
    <citation type="submission" date="2024-03" db="EMBL/GenBank/DDBJ databases">
        <title>Ignisphaera cupida sp. nov., a hyperthermophilic hydrolytic archaeon from a hot spring of Kamchatka, and proposal of Ignisphaeraceae fam. nov.</title>
        <authorList>
            <person name="Podosokorskaya O.A."/>
            <person name="Elcheninov A.G."/>
            <person name="Maltseva A.I."/>
            <person name="Zayulina K.S."/>
            <person name="Novikov A."/>
            <person name="Merkel A.Y."/>
        </authorList>
    </citation>
    <scope>NUCLEOTIDE SEQUENCE [LARGE SCALE GENOMIC DNA]</scope>
    <source>
        <strain evidence="2 3">38H-sp</strain>
    </source>
</reference>
<evidence type="ECO:0008006" key="4">
    <source>
        <dbReference type="Google" id="ProtNLM"/>
    </source>
</evidence>
<gene>
    <name evidence="2" type="ORF">WKV44_03995</name>
</gene>
<accession>A0ABU9UAK7</accession>
<comment type="caution">
    <text evidence="2">The sequence shown here is derived from an EMBL/GenBank/DDBJ whole genome shotgun (WGS) entry which is preliminary data.</text>
</comment>
<keyword evidence="1" id="KW-0732">Signal</keyword>
<dbReference type="RefSeq" id="WP_420069151.1">
    <property type="nucleotide sequence ID" value="NZ_JBCHKQ010000002.1"/>
</dbReference>
<evidence type="ECO:0000313" key="2">
    <source>
        <dbReference type="EMBL" id="MEM5947700.1"/>
    </source>
</evidence>
<proteinExistence type="predicted"/>
<dbReference type="Proteomes" id="UP001466331">
    <property type="component" value="Unassembled WGS sequence"/>
</dbReference>
<feature type="signal peptide" evidence="1">
    <location>
        <begin position="1"/>
        <end position="20"/>
    </location>
</feature>
<evidence type="ECO:0000313" key="3">
    <source>
        <dbReference type="Proteomes" id="UP001466331"/>
    </source>
</evidence>
<evidence type="ECO:0000256" key="1">
    <source>
        <dbReference type="SAM" id="SignalP"/>
    </source>
</evidence>
<dbReference type="EMBL" id="JBCHKQ010000002">
    <property type="protein sequence ID" value="MEM5947700.1"/>
    <property type="molecule type" value="Genomic_DNA"/>
</dbReference>
<protein>
    <recommendedName>
        <fullName evidence="4">Outer membrane protein beta-barrel domain-containing protein</fullName>
    </recommendedName>
</protein>
<feature type="chain" id="PRO_5047496818" description="Outer membrane protein beta-barrel domain-containing protein" evidence="1">
    <location>
        <begin position="21"/>
        <end position="191"/>
    </location>
</feature>
<name>A0ABU9UAK7_9SPIR</name>
<organism evidence="2 3">
    <name type="scientific">Rarispira pelagica</name>
    <dbReference type="NCBI Taxonomy" id="3141764"/>
    <lineage>
        <taxon>Bacteria</taxon>
        <taxon>Pseudomonadati</taxon>
        <taxon>Spirochaetota</taxon>
        <taxon>Spirochaetia</taxon>
        <taxon>Winmispirales</taxon>
        <taxon>Winmispiraceae</taxon>
        <taxon>Rarispira</taxon>
    </lineage>
</organism>